<dbReference type="Gene3D" id="2.60.120.620">
    <property type="entry name" value="q2cbj1_9rhob like domain"/>
    <property type="match status" value="1"/>
</dbReference>
<dbReference type="GO" id="GO:0051213">
    <property type="term" value="F:dioxygenase activity"/>
    <property type="evidence" value="ECO:0007669"/>
    <property type="project" value="UniProtKB-KW"/>
</dbReference>
<evidence type="ECO:0000313" key="1">
    <source>
        <dbReference type="EMBL" id="KAF2491703.1"/>
    </source>
</evidence>
<accession>A0A6A6QJ57</accession>
<dbReference type="Pfam" id="PF05721">
    <property type="entry name" value="PhyH"/>
    <property type="match status" value="1"/>
</dbReference>
<evidence type="ECO:0000313" key="2">
    <source>
        <dbReference type="Proteomes" id="UP000799750"/>
    </source>
</evidence>
<dbReference type="AlphaFoldDB" id="A0A6A6QJ57"/>
<gene>
    <name evidence="1" type="ORF">BU16DRAFT_552344</name>
</gene>
<organism evidence="1 2">
    <name type="scientific">Lophium mytilinum</name>
    <dbReference type="NCBI Taxonomy" id="390894"/>
    <lineage>
        <taxon>Eukaryota</taxon>
        <taxon>Fungi</taxon>
        <taxon>Dikarya</taxon>
        <taxon>Ascomycota</taxon>
        <taxon>Pezizomycotina</taxon>
        <taxon>Dothideomycetes</taxon>
        <taxon>Pleosporomycetidae</taxon>
        <taxon>Mytilinidiales</taxon>
        <taxon>Mytilinidiaceae</taxon>
        <taxon>Lophium</taxon>
    </lineage>
</organism>
<protein>
    <submittedName>
        <fullName evidence="1">Phytanoyl-CoA dioxygenase family protein</fullName>
    </submittedName>
</protein>
<name>A0A6A6QJ57_9PEZI</name>
<keyword evidence="1" id="KW-0560">Oxidoreductase</keyword>
<dbReference type="SUPFAM" id="SSF51197">
    <property type="entry name" value="Clavaminate synthase-like"/>
    <property type="match status" value="1"/>
</dbReference>
<dbReference type="OrthoDB" id="445007at2759"/>
<reference evidence="1" key="1">
    <citation type="journal article" date="2020" name="Stud. Mycol.">
        <title>101 Dothideomycetes genomes: a test case for predicting lifestyles and emergence of pathogens.</title>
        <authorList>
            <person name="Haridas S."/>
            <person name="Albert R."/>
            <person name="Binder M."/>
            <person name="Bloem J."/>
            <person name="Labutti K."/>
            <person name="Salamov A."/>
            <person name="Andreopoulos B."/>
            <person name="Baker S."/>
            <person name="Barry K."/>
            <person name="Bills G."/>
            <person name="Bluhm B."/>
            <person name="Cannon C."/>
            <person name="Castanera R."/>
            <person name="Culley D."/>
            <person name="Daum C."/>
            <person name="Ezra D."/>
            <person name="Gonzalez J."/>
            <person name="Henrissat B."/>
            <person name="Kuo A."/>
            <person name="Liang C."/>
            <person name="Lipzen A."/>
            <person name="Lutzoni F."/>
            <person name="Magnuson J."/>
            <person name="Mondo S."/>
            <person name="Nolan M."/>
            <person name="Ohm R."/>
            <person name="Pangilinan J."/>
            <person name="Park H.-J."/>
            <person name="Ramirez L."/>
            <person name="Alfaro M."/>
            <person name="Sun H."/>
            <person name="Tritt A."/>
            <person name="Yoshinaga Y."/>
            <person name="Zwiers L.-H."/>
            <person name="Turgeon B."/>
            <person name="Goodwin S."/>
            <person name="Spatafora J."/>
            <person name="Crous P."/>
            <person name="Grigoriev I."/>
        </authorList>
    </citation>
    <scope>NUCLEOTIDE SEQUENCE</scope>
    <source>
        <strain evidence="1">CBS 269.34</strain>
    </source>
</reference>
<dbReference type="Proteomes" id="UP000799750">
    <property type="component" value="Unassembled WGS sequence"/>
</dbReference>
<dbReference type="EMBL" id="MU004195">
    <property type="protein sequence ID" value="KAF2491703.1"/>
    <property type="molecule type" value="Genomic_DNA"/>
</dbReference>
<keyword evidence="2" id="KW-1185">Reference proteome</keyword>
<sequence>MAPSAIDPTPISVSTTKHAPIEIDSFDAATANVDSIVQSMIKNGGCYIRNIISPADAAAIEKDARPFLGFDEGWKPDFWPKETRRVNGLAGKSRVFMDKIASNPLYEQVAAAFLTTKSKAWIGKERTESTSHPQLNNTLVFSIGPGAKDQDLHRDDMIHHKQLPAITPEQYTFDRDMAIGLFVAGKKTTRENGATRFAPRSHLQATETPPPEESECVYAELDPGDGFFMLASCYHGGSANKTENEERLLYGCFMTRGWLRQEENQYLASPLEKIKEMNYTPKQLKMMGYSVSEPYLGWVNLQDPLKVVMGVETPEKDTLGF</sequence>
<keyword evidence="1" id="KW-0223">Dioxygenase</keyword>
<dbReference type="InterPro" id="IPR008775">
    <property type="entry name" value="Phytyl_CoA_dOase-like"/>
</dbReference>
<proteinExistence type="predicted"/>